<sequence length="188" mass="19825">MSRLLIPAIILAVFATGASAQDGRYGPPPGPPPGPAQGPDDNTHFGWADVLRVDPVYGVARVETPRQECYDQPVVRQESSGNSTAGTILGAVVGGVLGNTVGKGDGRKAATVVGAVAGGAVGNNLSHQGDRTYQGTETRCRDVSSVSEQRRIAGYDVEYRYRGEVYVSRLNYDPGERLRVRVSVAPAD</sequence>
<dbReference type="PANTHER" id="PTHR35603">
    <property type="match status" value="1"/>
</dbReference>
<gene>
    <name evidence="6" type="ORF">BJI69_00700</name>
</gene>
<dbReference type="NCBIfam" id="NF008437">
    <property type="entry name" value="PRK11280.1"/>
    <property type="match status" value="1"/>
</dbReference>
<organism evidence="6 7">
    <name type="scientific">Luteibacter rhizovicinus DSM 16549</name>
    <dbReference type="NCBI Taxonomy" id="1440763"/>
    <lineage>
        <taxon>Bacteria</taxon>
        <taxon>Pseudomonadati</taxon>
        <taxon>Pseudomonadota</taxon>
        <taxon>Gammaproteobacteria</taxon>
        <taxon>Lysobacterales</taxon>
        <taxon>Rhodanobacteraceae</taxon>
        <taxon>Luteibacter</taxon>
    </lineage>
</organism>
<evidence type="ECO:0000256" key="3">
    <source>
        <dbReference type="SAM" id="MobiDB-lite"/>
    </source>
</evidence>
<dbReference type="Pfam" id="PF05433">
    <property type="entry name" value="Rick_17kDa_Anti"/>
    <property type="match status" value="1"/>
</dbReference>
<proteinExistence type="predicted"/>
<dbReference type="InterPro" id="IPR051407">
    <property type="entry name" value="Bact_OM_lipoprot/Surf_antigen"/>
</dbReference>
<dbReference type="OrthoDB" id="8909257at2"/>
<dbReference type="STRING" id="1440763.BJI69_00700"/>
<feature type="compositionally biased region" description="Pro residues" evidence="3">
    <location>
        <begin position="26"/>
        <end position="36"/>
    </location>
</feature>
<dbReference type="RefSeq" id="WP_046978928.1">
    <property type="nucleotide sequence ID" value="NZ_CP017480.1"/>
</dbReference>
<accession>A0A1L3ENE8</accession>
<feature type="chain" id="PRO_5009853130" description="Glycine zipper 2TM domain-containing protein" evidence="4">
    <location>
        <begin position="21"/>
        <end position="188"/>
    </location>
</feature>
<evidence type="ECO:0000256" key="4">
    <source>
        <dbReference type="SAM" id="SignalP"/>
    </source>
</evidence>
<evidence type="ECO:0000259" key="5">
    <source>
        <dbReference type="Pfam" id="PF05433"/>
    </source>
</evidence>
<dbReference type="Proteomes" id="UP000182987">
    <property type="component" value="Chromosome"/>
</dbReference>
<dbReference type="EMBL" id="CP017480">
    <property type="protein sequence ID" value="APG02566.1"/>
    <property type="molecule type" value="Genomic_DNA"/>
</dbReference>
<protein>
    <recommendedName>
        <fullName evidence="5">Glycine zipper 2TM domain-containing protein</fullName>
    </recommendedName>
</protein>
<feature type="region of interest" description="Disordered" evidence="3">
    <location>
        <begin position="20"/>
        <end position="45"/>
    </location>
</feature>
<reference evidence="7" key="1">
    <citation type="submission" date="2016-09" db="EMBL/GenBank/DDBJ databases">
        <authorList>
            <person name="Lysoe E."/>
        </authorList>
    </citation>
    <scope>NUCLEOTIDE SEQUENCE [LARGE SCALE GENOMIC DNA]</scope>
    <source>
        <strain evidence="7">LJ96T</strain>
    </source>
</reference>
<feature type="domain" description="Glycine zipper 2TM" evidence="5">
    <location>
        <begin position="85"/>
        <end position="125"/>
    </location>
</feature>
<evidence type="ECO:0000256" key="2">
    <source>
        <dbReference type="ARBA" id="ARBA00023136"/>
    </source>
</evidence>
<name>A0A1L3ENE8_9GAMM</name>
<feature type="signal peptide" evidence="4">
    <location>
        <begin position="1"/>
        <end position="20"/>
    </location>
</feature>
<keyword evidence="4" id="KW-0732">Signal</keyword>
<dbReference type="AlphaFoldDB" id="A0A1L3ENE8"/>
<dbReference type="KEGG" id="lrz:BJI69_00700"/>
<dbReference type="PANTHER" id="PTHR35603:SF2">
    <property type="entry name" value="OUTER MEMBRANE LIPOPROTEIN"/>
    <property type="match status" value="1"/>
</dbReference>
<evidence type="ECO:0000256" key="1">
    <source>
        <dbReference type="ARBA" id="ARBA00004370"/>
    </source>
</evidence>
<dbReference type="GO" id="GO:0019867">
    <property type="term" value="C:outer membrane"/>
    <property type="evidence" value="ECO:0007669"/>
    <property type="project" value="InterPro"/>
</dbReference>
<dbReference type="InterPro" id="IPR008816">
    <property type="entry name" value="Gly_zipper_2TM_dom"/>
</dbReference>
<evidence type="ECO:0000313" key="6">
    <source>
        <dbReference type="EMBL" id="APG02566.1"/>
    </source>
</evidence>
<evidence type="ECO:0000313" key="7">
    <source>
        <dbReference type="Proteomes" id="UP000182987"/>
    </source>
</evidence>
<keyword evidence="7" id="KW-1185">Reference proteome</keyword>
<keyword evidence="2" id="KW-0472">Membrane</keyword>
<comment type="subcellular location">
    <subcellularLocation>
        <location evidence="1">Membrane</location>
    </subcellularLocation>
</comment>